<evidence type="ECO:0000256" key="1">
    <source>
        <dbReference type="ARBA" id="ARBA00006484"/>
    </source>
</evidence>
<dbReference type="PANTHER" id="PTHR45024:SF2">
    <property type="entry name" value="SCP2 DOMAIN-CONTAINING PROTEIN"/>
    <property type="match status" value="1"/>
</dbReference>
<dbReference type="InterPro" id="IPR036291">
    <property type="entry name" value="NAD(P)-bd_dom_sf"/>
</dbReference>
<dbReference type="EMBL" id="JBHSFZ010000018">
    <property type="protein sequence ID" value="MFC4594518.1"/>
    <property type="molecule type" value="Genomic_DNA"/>
</dbReference>
<keyword evidence="5" id="KW-1185">Reference proteome</keyword>
<dbReference type="InterPro" id="IPR051687">
    <property type="entry name" value="Peroxisomal_Beta-Oxidation"/>
</dbReference>
<evidence type="ECO:0000256" key="2">
    <source>
        <dbReference type="ARBA" id="ARBA00023002"/>
    </source>
</evidence>
<dbReference type="Pfam" id="PF00106">
    <property type="entry name" value="adh_short"/>
    <property type="match status" value="1"/>
</dbReference>
<evidence type="ECO:0000313" key="5">
    <source>
        <dbReference type="Proteomes" id="UP001595957"/>
    </source>
</evidence>
<comment type="caution">
    <text evidence="4">The sequence shown here is derived from an EMBL/GenBank/DDBJ whole genome shotgun (WGS) entry which is preliminary data.</text>
</comment>
<dbReference type="Gene3D" id="3.40.50.720">
    <property type="entry name" value="NAD(P)-binding Rossmann-like Domain"/>
    <property type="match status" value="2"/>
</dbReference>
<dbReference type="PRINTS" id="PR00080">
    <property type="entry name" value="SDRFAMILY"/>
</dbReference>
<keyword evidence="2" id="KW-0560">Oxidoreductase</keyword>
<dbReference type="RefSeq" id="WP_380804369.1">
    <property type="nucleotide sequence ID" value="NZ_JBHSFZ010000018.1"/>
</dbReference>
<accession>A0ABV9EZG2</accession>
<organism evidence="4 5">
    <name type="scientific">Sphingobium tyrosinilyticum</name>
    <dbReference type="NCBI Taxonomy" id="2715436"/>
    <lineage>
        <taxon>Bacteria</taxon>
        <taxon>Pseudomonadati</taxon>
        <taxon>Pseudomonadota</taxon>
        <taxon>Alphaproteobacteria</taxon>
        <taxon>Sphingomonadales</taxon>
        <taxon>Sphingomonadaceae</taxon>
        <taxon>Sphingobium</taxon>
    </lineage>
</organism>
<dbReference type="InterPro" id="IPR002347">
    <property type="entry name" value="SDR_fam"/>
</dbReference>
<dbReference type="Proteomes" id="UP001595957">
    <property type="component" value="Unassembled WGS sequence"/>
</dbReference>
<dbReference type="SUPFAM" id="SSF51735">
    <property type="entry name" value="NAD(P)-binding Rossmann-fold domains"/>
    <property type="match status" value="1"/>
</dbReference>
<dbReference type="PANTHER" id="PTHR45024">
    <property type="entry name" value="DEHYDROGENASES, SHORT CHAIN"/>
    <property type="match status" value="1"/>
</dbReference>
<protein>
    <submittedName>
        <fullName evidence="4">SDR family NAD(P)-dependent oxidoreductase</fullName>
    </submittedName>
</protein>
<gene>
    <name evidence="4" type="ORF">ACFO3E_09990</name>
</gene>
<name>A0ABV9EZG2_9SPHN</name>
<proteinExistence type="inferred from homology"/>
<comment type="similarity">
    <text evidence="1 3">Belongs to the short-chain dehydrogenases/reductases (SDR) family.</text>
</comment>
<reference evidence="5" key="1">
    <citation type="journal article" date="2019" name="Int. J. Syst. Evol. Microbiol.">
        <title>The Global Catalogue of Microorganisms (GCM) 10K type strain sequencing project: providing services to taxonomists for standard genome sequencing and annotation.</title>
        <authorList>
            <consortium name="The Broad Institute Genomics Platform"/>
            <consortium name="The Broad Institute Genome Sequencing Center for Infectious Disease"/>
            <person name="Wu L."/>
            <person name="Ma J."/>
        </authorList>
    </citation>
    <scope>NUCLEOTIDE SEQUENCE [LARGE SCALE GENOMIC DNA]</scope>
    <source>
        <strain evidence="5">NBRC 103632</strain>
    </source>
</reference>
<evidence type="ECO:0000313" key="4">
    <source>
        <dbReference type="EMBL" id="MFC4594518.1"/>
    </source>
</evidence>
<evidence type="ECO:0000256" key="3">
    <source>
        <dbReference type="RuleBase" id="RU000363"/>
    </source>
</evidence>
<dbReference type="PRINTS" id="PR00081">
    <property type="entry name" value="GDHRDH"/>
</dbReference>
<sequence>MRFDGQAAVITGAGAGLGRAYALFLASRGARVLVNNRAGMSSPEKVVEEIRAAGGEAVADCHDAANEAASIVKAAVDAFGQIDIVIANAGIALTGPVATTPLDQWRQTMEVTFFGAVDLLKHAWSELAKTRGRVITTSSSSIFGQERTAPYSAPKAAILALTRAAALEGRAAGIRVNAILPVAFTKMNAGITDPVFLAQLRDNFLPEQVAAAVGWLAHESVSVTGEAFSIGGGRIARVFTGVSRGWGKGHLAPEDFVGHLEDILDLEDFRAPANSGEEVIFAGEQLGLSLASRYTDMGRSASSRTWPGEQIAEEMK</sequence>